<keyword evidence="1" id="KW-0472">Membrane</keyword>
<organism evidence="2 3">
    <name type="scientific">Bombilactobacillus thymidiniphilus</name>
    <dbReference type="NCBI Taxonomy" id="2923363"/>
    <lineage>
        <taxon>Bacteria</taxon>
        <taxon>Bacillati</taxon>
        <taxon>Bacillota</taxon>
        <taxon>Bacilli</taxon>
        <taxon>Lactobacillales</taxon>
        <taxon>Lactobacillaceae</taxon>
        <taxon>Bombilactobacillus</taxon>
    </lineage>
</organism>
<feature type="transmembrane region" description="Helical" evidence="1">
    <location>
        <begin position="162"/>
        <end position="189"/>
    </location>
</feature>
<feature type="transmembrane region" description="Helical" evidence="1">
    <location>
        <begin position="9"/>
        <end position="28"/>
    </location>
</feature>
<keyword evidence="1" id="KW-1133">Transmembrane helix</keyword>
<accession>A0ABY4PBG1</accession>
<dbReference type="RefSeq" id="WP_249512230.1">
    <property type="nucleotide sequence ID" value="NZ_CP093365.1"/>
</dbReference>
<dbReference type="Gene3D" id="1.10.1760.20">
    <property type="match status" value="1"/>
</dbReference>
<dbReference type="InterPro" id="IPR024529">
    <property type="entry name" value="ECF_trnsprt_substrate-spec"/>
</dbReference>
<protein>
    <submittedName>
        <fullName evidence="2">ECF transporter S component</fullName>
    </submittedName>
</protein>
<feature type="transmembrane region" description="Helical" evidence="1">
    <location>
        <begin position="116"/>
        <end position="142"/>
    </location>
</feature>
<feature type="transmembrane region" description="Helical" evidence="1">
    <location>
        <begin position="88"/>
        <end position="109"/>
    </location>
</feature>
<evidence type="ECO:0000313" key="3">
    <source>
        <dbReference type="Proteomes" id="UP000831947"/>
    </source>
</evidence>
<proteinExistence type="predicted"/>
<gene>
    <name evidence="2" type="ORF">MOO47_04265</name>
</gene>
<sequence>MNKGKAYKIAIRAILIAIIIIQTMTPFLGFIPLGIINITIVHITVIVAAIVLSPADGALIGLIWGLGTMLRAYTAPTSPLDTLVFTNPIIAVLPRVLVGYFAGITYRFFKNKFHKAVLSMTIASVVGTLTNTVFVLGLMRIMYASAMASSYGTSVSLLNKTIMGVVASNGIPELIAAVIIVPIICSALFKANKFLRT</sequence>
<reference evidence="2 3" key="1">
    <citation type="journal article" date="2022" name="Int. J. Syst. Evol. Microbiol.">
        <title>Apilactobacillus apisilvae sp. nov., Nicolia spurrieriana gen. nov. sp. nov., Bombilactobacillus folatiphilus sp. nov. and Bombilactobacillus thymidiniphilus sp. nov., four new lactic acid bacterial isolates from stingless bees Tetragonula carbonaria and Austroplebeia australis.</title>
        <authorList>
            <person name="Oliphant S.A."/>
            <person name="Watson-Haigh N.S."/>
            <person name="Sumby K.M."/>
            <person name="Gardner J."/>
            <person name="Groom S."/>
            <person name="Jiranek V."/>
        </authorList>
    </citation>
    <scope>NUCLEOTIDE SEQUENCE [LARGE SCALE GENOMIC DNA]</scope>
    <source>
        <strain evidence="2 3">SG4_A1</strain>
    </source>
</reference>
<keyword evidence="3" id="KW-1185">Reference proteome</keyword>
<evidence type="ECO:0000313" key="2">
    <source>
        <dbReference type="EMBL" id="UQS83003.1"/>
    </source>
</evidence>
<dbReference type="EMBL" id="CP093365">
    <property type="protein sequence ID" value="UQS83003.1"/>
    <property type="molecule type" value="Genomic_DNA"/>
</dbReference>
<keyword evidence="1" id="KW-0812">Transmembrane</keyword>
<dbReference type="Proteomes" id="UP000831947">
    <property type="component" value="Chromosome"/>
</dbReference>
<name>A0ABY4PBG1_9LACO</name>
<evidence type="ECO:0000256" key="1">
    <source>
        <dbReference type="SAM" id="Phobius"/>
    </source>
</evidence>
<dbReference type="Pfam" id="PF12822">
    <property type="entry name" value="ECF_trnsprt"/>
    <property type="match status" value="1"/>
</dbReference>